<dbReference type="InterPro" id="IPR036179">
    <property type="entry name" value="Ig-like_dom_sf"/>
</dbReference>
<evidence type="ECO:0000313" key="3">
    <source>
        <dbReference type="EMBL" id="KAK4314929.1"/>
    </source>
</evidence>
<evidence type="ECO:0000259" key="2">
    <source>
        <dbReference type="PROSITE" id="PS50835"/>
    </source>
</evidence>
<sequence>MGEDRKRIHHTEEEAKSEERERYSLVRESGEKWRRWQLVIRHSRQDDKGQYRCQVSTQPPMVLVVSLNVTVPVARVVDERGGRVREKHYNSGSRIELTCLIEQVPFPHGPITWRRGPATLTYNTSRGGISVRGYEEAGFIRSRLYVADASPADSGLYSCWYDNITSDTVTVHVIAGENSAAMQHDALPGSGGGSNSASSPSHIITYSSNLTYIYLLFTLVNTYSELQQVVNSTIRKTANTLSVRVWCQHNGSQTMND</sequence>
<dbReference type="SUPFAM" id="SSF48726">
    <property type="entry name" value="Immunoglobulin"/>
    <property type="match status" value="1"/>
</dbReference>
<dbReference type="AlphaFoldDB" id="A0AAE1UDR6"/>
<comment type="caution">
    <text evidence="3">The sequence shown here is derived from an EMBL/GenBank/DDBJ whole genome shotgun (WGS) entry which is preliminary data.</text>
</comment>
<dbReference type="PANTHER" id="PTHR23279">
    <property type="entry name" value="DEFECTIVE PROBOSCIS EXTENSION RESPONSE DPR -RELATED"/>
    <property type="match status" value="1"/>
</dbReference>
<dbReference type="InterPro" id="IPR007110">
    <property type="entry name" value="Ig-like_dom"/>
</dbReference>
<evidence type="ECO:0000256" key="1">
    <source>
        <dbReference type="SAM" id="MobiDB-lite"/>
    </source>
</evidence>
<dbReference type="InterPro" id="IPR037448">
    <property type="entry name" value="Zig-8"/>
</dbReference>
<feature type="region of interest" description="Disordered" evidence="1">
    <location>
        <begin position="1"/>
        <end position="22"/>
    </location>
</feature>
<dbReference type="CDD" id="cd00096">
    <property type="entry name" value="Ig"/>
    <property type="match status" value="1"/>
</dbReference>
<proteinExistence type="predicted"/>
<dbReference type="SMART" id="SM00409">
    <property type="entry name" value="IG"/>
    <property type="match status" value="2"/>
</dbReference>
<dbReference type="GO" id="GO:0050808">
    <property type="term" value="P:synapse organization"/>
    <property type="evidence" value="ECO:0007669"/>
    <property type="project" value="TreeGrafter"/>
</dbReference>
<dbReference type="InterPro" id="IPR013783">
    <property type="entry name" value="Ig-like_fold"/>
</dbReference>
<dbReference type="InterPro" id="IPR003599">
    <property type="entry name" value="Ig_sub"/>
</dbReference>
<feature type="domain" description="Ig-like" evidence="2">
    <location>
        <begin position="72"/>
        <end position="170"/>
    </location>
</feature>
<dbReference type="EMBL" id="JAWZYT010001168">
    <property type="protein sequence ID" value="KAK4314929.1"/>
    <property type="molecule type" value="Genomic_DNA"/>
</dbReference>
<dbReference type="Gene3D" id="2.60.40.10">
    <property type="entry name" value="Immunoglobulins"/>
    <property type="match status" value="2"/>
</dbReference>
<dbReference type="PROSITE" id="PS50835">
    <property type="entry name" value="IG_LIKE"/>
    <property type="match status" value="1"/>
</dbReference>
<evidence type="ECO:0000313" key="4">
    <source>
        <dbReference type="Proteomes" id="UP001292094"/>
    </source>
</evidence>
<dbReference type="PANTHER" id="PTHR23279:SF3">
    <property type="entry name" value="DEFECTIVE PROBOSCIS EXTENSION RESPONSE 18"/>
    <property type="match status" value="1"/>
</dbReference>
<accession>A0AAE1UDR6</accession>
<protein>
    <recommendedName>
        <fullName evidence="2">Ig-like domain-containing protein</fullName>
    </recommendedName>
</protein>
<dbReference type="Proteomes" id="UP001292094">
    <property type="component" value="Unassembled WGS sequence"/>
</dbReference>
<organism evidence="3 4">
    <name type="scientific">Petrolisthes manimaculis</name>
    <dbReference type="NCBI Taxonomy" id="1843537"/>
    <lineage>
        <taxon>Eukaryota</taxon>
        <taxon>Metazoa</taxon>
        <taxon>Ecdysozoa</taxon>
        <taxon>Arthropoda</taxon>
        <taxon>Crustacea</taxon>
        <taxon>Multicrustacea</taxon>
        <taxon>Malacostraca</taxon>
        <taxon>Eumalacostraca</taxon>
        <taxon>Eucarida</taxon>
        <taxon>Decapoda</taxon>
        <taxon>Pleocyemata</taxon>
        <taxon>Anomura</taxon>
        <taxon>Galatheoidea</taxon>
        <taxon>Porcellanidae</taxon>
        <taxon>Petrolisthes</taxon>
    </lineage>
</organism>
<dbReference type="GO" id="GO:0032589">
    <property type="term" value="C:neuron projection membrane"/>
    <property type="evidence" value="ECO:0007669"/>
    <property type="project" value="TreeGrafter"/>
</dbReference>
<keyword evidence="4" id="KW-1185">Reference proteome</keyword>
<reference evidence="3" key="1">
    <citation type="submission" date="2023-11" db="EMBL/GenBank/DDBJ databases">
        <title>Genome assemblies of two species of porcelain crab, Petrolisthes cinctipes and Petrolisthes manimaculis (Anomura: Porcellanidae).</title>
        <authorList>
            <person name="Angst P."/>
        </authorList>
    </citation>
    <scope>NUCLEOTIDE SEQUENCE</scope>
    <source>
        <strain evidence="3">PB745_02</strain>
        <tissue evidence="3">Gill</tissue>
    </source>
</reference>
<gene>
    <name evidence="3" type="ORF">Pmani_013798</name>
</gene>
<name>A0AAE1UDR6_9EUCA</name>